<proteinExistence type="predicted"/>
<dbReference type="Pfam" id="PF03895">
    <property type="entry name" value="YadA_anchor"/>
    <property type="match status" value="1"/>
</dbReference>
<name>A0AA43JZB7_VIBSP</name>
<evidence type="ECO:0000256" key="7">
    <source>
        <dbReference type="ARBA" id="ARBA00023237"/>
    </source>
</evidence>
<dbReference type="AlphaFoldDB" id="A0AA43JZB7"/>
<dbReference type="GO" id="GO:0009986">
    <property type="term" value="C:cell surface"/>
    <property type="evidence" value="ECO:0007669"/>
    <property type="project" value="UniProtKB-SubCell"/>
</dbReference>
<dbReference type="Proteomes" id="UP001159663">
    <property type="component" value="Unassembled WGS sequence"/>
</dbReference>
<keyword evidence="7" id="KW-0998">Cell outer membrane</keyword>
<keyword evidence="5 8" id="KW-0732">Signal</keyword>
<evidence type="ECO:0000313" key="10">
    <source>
        <dbReference type="EMBL" id="MDH5923641.1"/>
    </source>
</evidence>
<dbReference type="InterPro" id="IPR045584">
    <property type="entry name" value="Pilin-like"/>
</dbReference>
<evidence type="ECO:0000256" key="6">
    <source>
        <dbReference type="ARBA" id="ARBA00023136"/>
    </source>
</evidence>
<feature type="signal peptide" evidence="8">
    <location>
        <begin position="1"/>
        <end position="22"/>
    </location>
</feature>
<dbReference type="GO" id="GO:0009279">
    <property type="term" value="C:cell outer membrane"/>
    <property type="evidence" value="ECO:0007669"/>
    <property type="project" value="UniProtKB-SubCell"/>
</dbReference>
<feature type="chain" id="PRO_5041263093" evidence="8">
    <location>
        <begin position="23"/>
        <end position="260"/>
    </location>
</feature>
<dbReference type="SUPFAM" id="SSF54523">
    <property type="entry name" value="Pili subunits"/>
    <property type="match status" value="1"/>
</dbReference>
<evidence type="ECO:0000313" key="11">
    <source>
        <dbReference type="Proteomes" id="UP001159663"/>
    </source>
</evidence>
<keyword evidence="4" id="KW-0812">Transmembrane</keyword>
<keyword evidence="3" id="KW-1134">Transmembrane beta strand</keyword>
<sequence length="260" mass="28449">MKNHPLSLLATTLILISGYAHAAAPQNTNNLDARITKNQNSITYNSHKLAEYKQDSRRIGSALLIYGQSNDRRVAKDETLITNNEQAIAAIHQKVDVTTKQAQLNEQSINQTSRSLHSDEKLIKDNKQGISENKQQLVSEQHQIQANTGNIAKTSQTLHVDEQQIQSNTQEISNLRKDFERMANNINGAYAEAAALNGLTEPHNVGNIMVSLGLGHHGNADALAFGAGERLNEHLTAKVGAAYNSATSTMTSYMGVGYEF</sequence>
<dbReference type="EMBL" id="JAKMYX010000119">
    <property type="protein sequence ID" value="MDH5923641.1"/>
    <property type="molecule type" value="Genomic_DNA"/>
</dbReference>
<comment type="caution">
    <text evidence="10">The sequence shown here is derived from an EMBL/GenBank/DDBJ whole genome shotgun (WGS) entry which is preliminary data.</text>
</comment>
<keyword evidence="6" id="KW-0472">Membrane</keyword>
<accession>A0AA43JZB7</accession>
<dbReference type="Gene3D" id="3.30.1300.30">
    <property type="entry name" value="GSPII I/J protein-like"/>
    <property type="match status" value="1"/>
</dbReference>
<dbReference type="InterPro" id="IPR005594">
    <property type="entry name" value="YadA_C"/>
</dbReference>
<reference evidence="10" key="1">
    <citation type="submission" date="2022-01" db="EMBL/GenBank/DDBJ databases">
        <title>Vibrio aestuarianus Clade A and Clade B isolates are associated with Pacific oyster (Crassostrea gigas) disease outbreaks across Ireland.</title>
        <authorList>
            <person name="Coyle N."/>
            <person name="O'Toole C."/>
            <person name="Thomas J.C.L."/>
            <person name="Ryder D."/>
            <person name="Cheslett D."/>
            <person name="Feist S."/>
            <person name="Bean T."/>
            <person name="Joseph A."/>
            <person name="Waina A."/>
            <person name="Feil E."/>
            <person name="Verner-Jeffreys D.W."/>
        </authorList>
    </citation>
    <scope>NUCLEOTIDE SEQUENCE</scope>
    <source>
        <strain evidence="10">S/17/14 A</strain>
    </source>
</reference>
<evidence type="ECO:0000256" key="5">
    <source>
        <dbReference type="ARBA" id="ARBA00022729"/>
    </source>
</evidence>
<gene>
    <name evidence="10" type="ORF">L8R85_21670</name>
</gene>
<evidence type="ECO:0000256" key="3">
    <source>
        <dbReference type="ARBA" id="ARBA00022452"/>
    </source>
</evidence>
<evidence type="ECO:0000256" key="4">
    <source>
        <dbReference type="ARBA" id="ARBA00022692"/>
    </source>
</evidence>
<evidence type="ECO:0000256" key="2">
    <source>
        <dbReference type="ARBA" id="ARBA00004442"/>
    </source>
</evidence>
<evidence type="ECO:0000256" key="8">
    <source>
        <dbReference type="SAM" id="SignalP"/>
    </source>
</evidence>
<comment type="subcellular location">
    <subcellularLocation>
        <location evidence="2">Cell outer membrane</location>
    </subcellularLocation>
    <subcellularLocation>
        <location evidence="1">Cell surface</location>
    </subcellularLocation>
</comment>
<dbReference type="RefSeq" id="WP_048660678.1">
    <property type="nucleotide sequence ID" value="NZ_JAKMYX010000119.1"/>
</dbReference>
<evidence type="ECO:0000256" key="1">
    <source>
        <dbReference type="ARBA" id="ARBA00004241"/>
    </source>
</evidence>
<protein>
    <submittedName>
        <fullName evidence="10">YadA-like family protein</fullName>
    </submittedName>
</protein>
<evidence type="ECO:0000259" key="9">
    <source>
        <dbReference type="Pfam" id="PF03895"/>
    </source>
</evidence>
<organism evidence="10 11">
    <name type="scientific">Vibrio splendidus</name>
    <dbReference type="NCBI Taxonomy" id="29497"/>
    <lineage>
        <taxon>Bacteria</taxon>
        <taxon>Pseudomonadati</taxon>
        <taxon>Pseudomonadota</taxon>
        <taxon>Gammaproteobacteria</taxon>
        <taxon>Vibrionales</taxon>
        <taxon>Vibrionaceae</taxon>
        <taxon>Vibrio</taxon>
    </lineage>
</organism>
<feature type="domain" description="Trimeric autotransporter adhesin YadA-like C-terminal membrane anchor" evidence="9">
    <location>
        <begin position="202"/>
        <end position="260"/>
    </location>
</feature>